<sequence>MTDHSTPQDSTTAGGLFGGGGHVGGGATGGTRAAAHTGPDTDTAIVAARSAQLYYRYARAVDDHDYEALRAMVTDDVKMTRADGTREGVEAFLDVYRAFTAQAIPSSKHVVTNILATRAAAGEIHTQAYFEASMFGVESTRVIVGHYDDIHVERDGRLLLAHKIITVDRVLTLPAAEASYVNVGSTAAADGADA</sequence>
<evidence type="ECO:0000313" key="3">
    <source>
        <dbReference type="EMBL" id="MBK7273291.1"/>
    </source>
</evidence>
<dbReference type="AlphaFoldDB" id="A0A935IQJ3"/>
<reference evidence="3 4" key="1">
    <citation type="submission" date="2020-10" db="EMBL/GenBank/DDBJ databases">
        <title>Connecting structure to function with the recovery of over 1000 high-quality activated sludge metagenome-assembled genomes encoding full-length rRNA genes using long-read sequencing.</title>
        <authorList>
            <person name="Singleton C.M."/>
            <person name="Petriglieri F."/>
            <person name="Kristensen J.M."/>
            <person name="Kirkegaard R.H."/>
            <person name="Michaelsen T.Y."/>
            <person name="Andersen M.H."/>
            <person name="Karst S.M."/>
            <person name="Dueholm M.S."/>
            <person name="Nielsen P.H."/>
            <person name="Albertsen M."/>
        </authorList>
    </citation>
    <scope>NUCLEOTIDE SEQUENCE [LARGE SCALE GENOMIC DNA]</scope>
    <source>
        <strain evidence="3">Ega_18-Q3-R5-49_MAXAC.001</strain>
    </source>
</reference>
<gene>
    <name evidence="3" type="ORF">IPI13_09010</name>
</gene>
<evidence type="ECO:0000259" key="2">
    <source>
        <dbReference type="Pfam" id="PF13577"/>
    </source>
</evidence>
<evidence type="ECO:0000256" key="1">
    <source>
        <dbReference type="SAM" id="MobiDB-lite"/>
    </source>
</evidence>
<accession>A0A935IQJ3</accession>
<feature type="compositionally biased region" description="Polar residues" evidence="1">
    <location>
        <begin position="1"/>
        <end position="10"/>
    </location>
</feature>
<comment type="caution">
    <text evidence="3">The sequence shown here is derived from an EMBL/GenBank/DDBJ whole genome shotgun (WGS) entry which is preliminary data.</text>
</comment>
<proteinExistence type="predicted"/>
<dbReference type="Gene3D" id="3.10.450.50">
    <property type="match status" value="1"/>
</dbReference>
<dbReference type="Pfam" id="PF13577">
    <property type="entry name" value="SnoaL_4"/>
    <property type="match status" value="1"/>
</dbReference>
<organism evidence="3 4">
    <name type="scientific">Candidatus Phosphoribacter hodrii</name>
    <dbReference type="NCBI Taxonomy" id="2953743"/>
    <lineage>
        <taxon>Bacteria</taxon>
        <taxon>Bacillati</taxon>
        <taxon>Actinomycetota</taxon>
        <taxon>Actinomycetes</taxon>
        <taxon>Micrococcales</taxon>
        <taxon>Dermatophilaceae</taxon>
        <taxon>Candidatus Phosphoribacter</taxon>
    </lineage>
</organism>
<evidence type="ECO:0000313" key="4">
    <source>
        <dbReference type="Proteomes" id="UP000726105"/>
    </source>
</evidence>
<dbReference type="EMBL" id="JADJIB010000003">
    <property type="protein sequence ID" value="MBK7273291.1"/>
    <property type="molecule type" value="Genomic_DNA"/>
</dbReference>
<name>A0A935IQJ3_9MICO</name>
<dbReference type="InterPro" id="IPR032710">
    <property type="entry name" value="NTF2-like_dom_sf"/>
</dbReference>
<protein>
    <submittedName>
        <fullName evidence="3">Nuclear transport factor 2 family protein</fullName>
    </submittedName>
</protein>
<feature type="domain" description="SnoaL-like" evidence="2">
    <location>
        <begin position="51"/>
        <end position="161"/>
    </location>
</feature>
<dbReference type="SUPFAM" id="SSF54427">
    <property type="entry name" value="NTF2-like"/>
    <property type="match status" value="1"/>
</dbReference>
<dbReference type="Proteomes" id="UP000726105">
    <property type="component" value="Unassembled WGS sequence"/>
</dbReference>
<dbReference type="InterPro" id="IPR037401">
    <property type="entry name" value="SnoaL-like"/>
</dbReference>
<feature type="region of interest" description="Disordered" evidence="1">
    <location>
        <begin position="1"/>
        <end position="22"/>
    </location>
</feature>